<keyword evidence="3" id="KW-1185">Reference proteome</keyword>
<sequence length="166" mass="18751">MAKSSSVMSEKKARDRTLSRKEKKFGGGRQGGEAEEEVTGVDFKGPGAPFGGGREGGSRHRRKWSHHREKRRRRVTARRRRRGWLKCRWQRRKMAASLLDRTLGRGKPATLGRVARVVGPGQWKEDGPINLGRRPDCENKIVGLNSRIREQLGGPQYRIGLESTLA</sequence>
<dbReference type="EMBL" id="OZ034814">
    <property type="protein sequence ID" value="CAL1360370.1"/>
    <property type="molecule type" value="Genomic_DNA"/>
</dbReference>
<name>A0AAV2CV04_9ROSI</name>
<feature type="compositionally biased region" description="Basic residues" evidence="1">
    <location>
        <begin position="59"/>
        <end position="77"/>
    </location>
</feature>
<evidence type="ECO:0000256" key="1">
    <source>
        <dbReference type="SAM" id="MobiDB-lite"/>
    </source>
</evidence>
<protein>
    <submittedName>
        <fullName evidence="2">Uncharacterized protein</fullName>
    </submittedName>
</protein>
<evidence type="ECO:0000313" key="3">
    <source>
        <dbReference type="Proteomes" id="UP001497516"/>
    </source>
</evidence>
<gene>
    <name evidence="2" type="ORF">LTRI10_LOCUS7810</name>
</gene>
<proteinExistence type="predicted"/>
<feature type="compositionally biased region" description="Basic and acidic residues" evidence="1">
    <location>
        <begin position="9"/>
        <end position="20"/>
    </location>
</feature>
<dbReference type="Proteomes" id="UP001497516">
    <property type="component" value="Chromosome 10"/>
</dbReference>
<evidence type="ECO:0000313" key="2">
    <source>
        <dbReference type="EMBL" id="CAL1360370.1"/>
    </source>
</evidence>
<reference evidence="2 3" key="1">
    <citation type="submission" date="2024-04" db="EMBL/GenBank/DDBJ databases">
        <authorList>
            <person name="Fracassetti M."/>
        </authorList>
    </citation>
    <scope>NUCLEOTIDE SEQUENCE [LARGE SCALE GENOMIC DNA]</scope>
</reference>
<dbReference type="AlphaFoldDB" id="A0AAV2CV04"/>
<organism evidence="2 3">
    <name type="scientific">Linum trigynum</name>
    <dbReference type="NCBI Taxonomy" id="586398"/>
    <lineage>
        <taxon>Eukaryota</taxon>
        <taxon>Viridiplantae</taxon>
        <taxon>Streptophyta</taxon>
        <taxon>Embryophyta</taxon>
        <taxon>Tracheophyta</taxon>
        <taxon>Spermatophyta</taxon>
        <taxon>Magnoliopsida</taxon>
        <taxon>eudicotyledons</taxon>
        <taxon>Gunneridae</taxon>
        <taxon>Pentapetalae</taxon>
        <taxon>rosids</taxon>
        <taxon>fabids</taxon>
        <taxon>Malpighiales</taxon>
        <taxon>Linaceae</taxon>
        <taxon>Linum</taxon>
    </lineage>
</organism>
<feature type="region of interest" description="Disordered" evidence="1">
    <location>
        <begin position="1"/>
        <end position="77"/>
    </location>
</feature>
<accession>A0AAV2CV04</accession>